<organism evidence="2 3">
    <name type="scientific">Qipengyuania polymorpha</name>
    <dbReference type="NCBI Taxonomy" id="2867234"/>
    <lineage>
        <taxon>Bacteria</taxon>
        <taxon>Pseudomonadati</taxon>
        <taxon>Pseudomonadota</taxon>
        <taxon>Alphaproteobacteria</taxon>
        <taxon>Sphingomonadales</taxon>
        <taxon>Erythrobacteraceae</taxon>
        <taxon>Qipengyuania</taxon>
    </lineage>
</organism>
<evidence type="ECO:0000313" key="3">
    <source>
        <dbReference type="Proteomes" id="UP000783253"/>
    </source>
</evidence>
<dbReference type="Proteomes" id="UP000783253">
    <property type="component" value="Unassembled WGS sequence"/>
</dbReference>
<feature type="transmembrane region" description="Helical" evidence="1">
    <location>
        <begin position="76"/>
        <end position="95"/>
    </location>
</feature>
<protein>
    <submittedName>
        <fullName evidence="2">Uncharacterized protein</fullName>
    </submittedName>
</protein>
<name>A0ABS7IV94_9SPHN</name>
<comment type="caution">
    <text evidence="2">The sequence shown here is derived from an EMBL/GenBank/DDBJ whole genome shotgun (WGS) entry which is preliminary data.</text>
</comment>
<feature type="transmembrane region" description="Helical" evidence="1">
    <location>
        <begin position="101"/>
        <end position="118"/>
    </location>
</feature>
<keyword evidence="1" id="KW-0472">Membrane</keyword>
<dbReference type="EMBL" id="JAIGNK010000001">
    <property type="protein sequence ID" value="MBX7457368.1"/>
    <property type="molecule type" value="Genomic_DNA"/>
</dbReference>
<accession>A0ABS7IV94</accession>
<dbReference type="RefSeq" id="WP_221572680.1">
    <property type="nucleotide sequence ID" value="NZ_JAIGNK010000001.1"/>
</dbReference>
<gene>
    <name evidence="2" type="ORF">K3152_03830</name>
</gene>
<reference evidence="2 3" key="1">
    <citation type="submission" date="2021-08" db="EMBL/GenBank/DDBJ databases">
        <title>Comparative Genomics Analysis of the Genus Qipengyuania Reveals Extensive Genetic Diversity and Metabolic Versatility, Including the Description of Fifteen Novel Species.</title>
        <authorList>
            <person name="Liu Y."/>
        </authorList>
    </citation>
    <scope>NUCLEOTIDE SEQUENCE [LARGE SCALE GENOMIC DNA]</scope>
    <source>
        <strain evidence="2 3">1NDH17</strain>
    </source>
</reference>
<keyword evidence="1" id="KW-0812">Transmembrane</keyword>
<evidence type="ECO:0000256" key="1">
    <source>
        <dbReference type="SAM" id="Phobius"/>
    </source>
</evidence>
<proteinExistence type="predicted"/>
<evidence type="ECO:0000313" key="2">
    <source>
        <dbReference type="EMBL" id="MBX7457368.1"/>
    </source>
</evidence>
<keyword evidence="3" id="KW-1185">Reference proteome</keyword>
<sequence length="240" mass="27415">MAIEDRSWQGQIYQLGVNHRAASYRRWFKRDGADWIFAGSFGHRFCIDTKTAGAIFAEGVDIEHEATSAIPSGNDLTILLPLGFLGMVPLVWSLTYGPTPVAFALWAVWLFLGFFLGGKTDNRLLFSKWRMRRNATRRLLDGSYRNWRSFAPLHWPLALYEFFGLLIVAAIAAQFFLAEMGYFPFETAMRSSLVLVAVAWLVYLWMRKFFRRLAEEVAPLHGAAPISPDLARRLRTEASR</sequence>
<keyword evidence="1" id="KW-1133">Transmembrane helix</keyword>
<feature type="transmembrane region" description="Helical" evidence="1">
    <location>
        <begin position="188"/>
        <end position="206"/>
    </location>
</feature>
<feature type="transmembrane region" description="Helical" evidence="1">
    <location>
        <begin position="157"/>
        <end position="176"/>
    </location>
</feature>